<name>A0A9P4NIX9_9PEZI</name>
<evidence type="ECO:0000313" key="3">
    <source>
        <dbReference type="Proteomes" id="UP000800235"/>
    </source>
</evidence>
<dbReference type="AlphaFoldDB" id="A0A9P4NIX9"/>
<evidence type="ECO:0000313" key="2">
    <source>
        <dbReference type="EMBL" id="KAF2423185.1"/>
    </source>
</evidence>
<gene>
    <name evidence="2" type="ORF">EJ08DRAFT_701310</name>
</gene>
<organism evidence="2 3">
    <name type="scientific">Tothia fuscella</name>
    <dbReference type="NCBI Taxonomy" id="1048955"/>
    <lineage>
        <taxon>Eukaryota</taxon>
        <taxon>Fungi</taxon>
        <taxon>Dikarya</taxon>
        <taxon>Ascomycota</taxon>
        <taxon>Pezizomycotina</taxon>
        <taxon>Dothideomycetes</taxon>
        <taxon>Pleosporomycetidae</taxon>
        <taxon>Venturiales</taxon>
        <taxon>Cylindrosympodiaceae</taxon>
        <taxon>Tothia</taxon>
    </lineage>
</organism>
<proteinExistence type="predicted"/>
<keyword evidence="3" id="KW-1185">Reference proteome</keyword>
<dbReference type="Proteomes" id="UP000800235">
    <property type="component" value="Unassembled WGS sequence"/>
</dbReference>
<comment type="caution">
    <text evidence="2">The sequence shown here is derived from an EMBL/GenBank/DDBJ whole genome shotgun (WGS) entry which is preliminary data.</text>
</comment>
<protein>
    <recommendedName>
        <fullName evidence="1">Fungal STAND N-terminal Goodbye domain-containing protein</fullName>
    </recommendedName>
</protein>
<accession>A0A9P4NIX9</accession>
<sequence>MATTAGPTMNGGKRETESDLAQLWQEAVEEYEKKTKTSLRMSPFKSLEDVMRGTEGMQNKFKDFRNDQGKVDKVRTAFKNNLWLIQKVVNTVQMVGNAASAFPPAMPASLIFSAFGQVMQTFGQMSADYDKVMGFFDFTTRFLDRLSIIQDKTPDLPQFKRCVVRVFSSMLVICSVAQNISRKSE</sequence>
<dbReference type="InterPro" id="IPR031350">
    <property type="entry name" value="Goodbye_dom"/>
</dbReference>
<evidence type="ECO:0000259" key="1">
    <source>
        <dbReference type="Pfam" id="PF17109"/>
    </source>
</evidence>
<dbReference type="Pfam" id="PF17109">
    <property type="entry name" value="Goodbye"/>
    <property type="match status" value="1"/>
</dbReference>
<dbReference type="EMBL" id="MU007084">
    <property type="protein sequence ID" value="KAF2423185.1"/>
    <property type="molecule type" value="Genomic_DNA"/>
</dbReference>
<reference evidence="2" key="1">
    <citation type="journal article" date="2020" name="Stud. Mycol.">
        <title>101 Dothideomycetes genomes: a test case for predicting lifestyles and emergence of pathogens.</title>
        <authorList>
            <person name="Haridas S."/>
            <person name="Albert R."/>
            <person name="Binder M."/>
            <person name="Bloem J."/>
            <person name="Labutti K."/>
            <person name="Salamov A."/>
            <person name="Andreopoulos B."/>
            <person name="Baker S."/>
            <person name="Barry K."/>
            <person name="Bills G."/>
            <person name="Bluhm B."/>
            <person name="Cannon C."/>
            <person name="Castanera R."/>
            <person name="Culley D."/>
            <person name="Daum C."/>
            <person name="Ezra D."/>
            <person name="Gonzalez J."/>
            <person name="Henrissat B."/>
            <person name="Kuo A."/>
            <person name="Liang C."/>
            <person name="Lipzen A."/>
            <person name="Lutzoni F."/>
            <person name="Magnuson J."/>
            <person name="Mondo S."/>
            <person name="Nolan M."/>
            <person name="Ohm R."/>
            <person name="Pangilinan J."/>
            <person name="Park H.-J."/>
            <person name="Ramirez L."/>
            <person name="Alfaro M."/>
            <person name="Sun H."/>
            <person name="Tritt A."/>
            <person name="Yoshinaga Y."/>
            <person name="Zwiers L.-H."/>
            <person name="Turgeon B."/>
            <person name="Goodwin S."/>
            <person name="Spatafora J."/>
            <person name="Crous P."/>
            <person name="Grigoriev I."/>
        </authorList>
    </citation>
    <scope>NUCLEOTIDE SEQUENCE</scope>
    <source>
        <strain evidence="2">CBS 130266</strain>
    </source>
</reference>
<dbReference type="OrthoDB" id="448455at2759"/>
<feature type="domain" description="Fungal STAND N-terminal Goodbye" evidence="1">
    <location>
        <begin position="24"/>
        <end position="148"/>
    </location>
</feature>